<evidence type="ECO:0000256" key="6">
    <source>
        <dbReference type="ARBA" id="ARBA00048576"/>
    </source>
</evidence>
<dbReference type="GO" id="GO:0061579">
    <property type="term" value="F:N-acyl homoserine lactone synthase activity"/>
    <property type="evidence" value="ECO:0007669"/>
    <property type="project" value="UniProtKB-UniRule"/>
</dbReference>
<dbReference type="GO" id="GO:0009372">
    <property type="term" value="P:quorum sensing"/>
    <property type="evidence" value="ECO:0007669"/>
    <property type="project" value="UniProtKB-UniRule"/>
</dbReference>
<dbReference type="Proteomes" id="UP000528824">
    <property type="component" value="Unassembled WGS sequence"/>
</dbReference>
<comment type="caution">
    <text evidence="9">The sequence shown here is derived from an EMBL/GenBank/DDBJ whole genome shotgun (WGS) entry which is preliminary data.</text>
</comment>
<dbReference type="InterPro" id="IPR001690">
    <property type="entry name" value="Autoind_synthase"/>
</dbReference>
<dbReference type="PANTHER" id="PTHR39322">
    <property type="entry name" value="ACYL-HOMOSERINE-LACTONE SYNTHASE"/>
    <property type="match status" value="1"/>
</dbReference>
<evidence type="ECO:0000313" key="9">
    <source>
        <dbReference type="EMBL" id="MBB5563890.1"/>
    </source>
</evidence>
<dbReference type="RefSeq" id="WP_183919316.1">
    <property type="nucleotide sequence ID" value="NZ_JACHBB010000014.1"/>
</dbReference>
<dbReference type="PANTHER" id="PTHR39322:SF1">
    <property type="entry name" value="ISOVALERYL-HOMOSERINE LACTONE SYNTHASE"/>
    <property type="match status" value="1"/>
</dbReference>
<keyword evidence="2 7" id="KW-0673">Quorum sensing</keyword>
<dbReference type="Gene3D" id="3.40.630.30">
    <property type="match status" value="1"/>
</dbReference>
<evidence type="ECO:0000256" key="5">
    <source>
        <dbReference type="ARBA" id="ARBA00022929"/>
    </source>
</evidence>
<keyword evidence="9" id="KW-0012">Acyltransferase</keyword>
<accession>A0A7W8XJE1</accession>
<evidence type="ECO:0000256" key="7">
    <source>
        <dbReference type="PROSITE-ProRule" id="PRU00533"/>
    </source>
</evidence>
<reference evidence="9 10" key="1">
    <citation type="submission" date="2020-08" db="EMBL/GenBank/DDBJ databases">
        <title>Genomic Encyclopedia of Type Strains, Phase IV (KMG-V): Genome sequencing to study the core and pangenomes of soil and plant-associated prokaryotes.</title>
        <authorList>
            <person name="Whitman W."/>
        </authorList>
    </citation>
    <scope>NUCLEOTIDE SEQUENCE [LARGE SCALE GENOMIC DNA]</scope>
    <source>
        <strain evidence="9 10">SEMIA 4034</strain>
    </source>
</reference>
<evidence type="ECO:0000256" key="3">
    <source>
        <dbReference type="ARBA" id="ARBA00022679"/>
    </source>
</evidence>
<keyword evidence="5 7" id="KW-0071">Autoinducer synthesis</keyword>
<comment type="catalytic activity">
    <reaction evidence="6 8">
        <text>a fatty acyl-[ACP] + S-adenosyl-L-methionine = an N-acyl-L-homoserine lactone + S-methyl-5'-thioadenosine + holo-[ACP] + H(+)</text>
        <dbReference type="Rhea" id="RHEA:10096"/>
        <dbReference type="Rhea" id="RHEA-COMP:9685"/>
        <dbReference type="Rhea" id="RHEA-COMP:14125"/>
        <dbReference type="ChEBI" id="CHEBI:15378"/>
        <dbReference type="ChEBI" id="CHEBI:17509"/>
        <dbReference type="ChEBI" id="CHEBI:55474"/>
        <dbReference type="ChEBI" id="CHEBI:59789"/>
        <dbReference type="ChEBI" id="CHEBI:64479"/>
        <dbReference type="ChEBI" id="CHEBI:138651"/>
        <dbReference type="EC" id="2.3.1.184"/>
    </reaction>
</comment>
<dbReference type="GO" id="GO:0007165">
    <property type="term" value="P:signal transduction"/>
    <property type="evidence" value="ECO:0007669"/>
    <property type="project" value="TreeGrafter"/>
</dbReference>
<dbReference type="EMBL" id="JACHBC010000015">
    <property type="protein sequence ID" value="MBB5563890.1"/>
    <property type="molecule type" value="Genomic_DNA"/>
</dbReference>
<dbReference type="InterPro" id="IPR018311">
    <property type="entry name" value="Autoind_synth_CS"/>
</dbReference>
<dbReference type="PROSITE" id="PS51187">
    <property type="entry name" value="AUTOINDUCER_SYNTH_2"/>
    <property type="match status" value="1"/>
</dbReference>
<comment type="similarity">
    <text evidence="7 8">Belongs to the autoinducer synthase family.</text>
</comment>
<evidence type="ECO:0000256" key="4">
    <source>
        <dbReference type="ARBA" id="ARBA00022691"/>
    </source>
</evidence>
<organism evidence="9 10">
    <name type="scientific">Rhizobium lentis</name>
    <dbReference type="NCBI Taxonomy" id="1138194"/>
    <lineage>
        <taxon>Bacteria</taxon>
        <taxon>Pseudomonadati</taxon>
        <taxon>Pseudomonadota</taxon>
        <taxon>Alphaproteobacteria</taxon>
        <taxon>Hyphomicrobiales</taxon>
        <taxon>Rhizobiaceae</taxon>
        <taxon>Rhizobium/Agrobacterium group</taxon>
        <taxon>Rhizobium</taxon>
    </lineage>
</organism>
<keyword evidence="3 8" id="KW-0808">Transferase</keyword>
<keyword evidence="10" id="KW-1185">Reference proteome</keyword>
<dbReference type="EC" id="2.3.1.184" evidence="1 8"/>
<dbReference type="PROSITE" id="PS00949">
    <property type="entry name" value="AUTOINDUCER_SYNTH_1"/>
    <property type="match status" value="1"/>
</dbReference>
<dbReference type="SUPFAM" id="SSF55729">
    <property type="entry name" value="Acyl-CoA N-acyltransferases (Nat)"/>
    <property type="match status" value="1"/>
</dbReference>
<protein>
    <recommendedName>
        <fullName evidence="1 8">Acyl-homoserine-lactone synthase</fullName>
        <ecNumber evidence="1 8">2.3.1.184</ecNumber>
    </recommendedName>
    <alternativeName>
        <fullName evidence="8">Autoinducer synthesis protein</fullName>
    </alternativeName>
</protein>
<dbReference type="PRINTS" id="PR01549">
    <property type="entry name" value="AUTOINDCRSYN"/>
</dbReference>
<name>A0A7W8XJE1_9HYPH</name>
<evidence type="ECO:0000256" key="2">
    <source>
        <dbReference type="ARBA" id="ARBA00022654"/>
    </source>
</evidence>
<evidence type="ECO:0000256" key="1">
    <source>
        <dbReference type="ARBA" id="ARBA00012340"/>
    </source>
</evidence>
<gene>
    <name evidence="9" type="ORF">GGI59_005592</name>
</gene>
<dbReference type="AlphaFoldDB" id="A0A7W8XJE1"/>
<dbReference type="NCBIfam" id="NF010408">
    <property type="entry name" value="PRK13834.1"/>
    <property type="match status" value="1"/>
</dbReference>
<keyword evidence="4 8" id="KW-0949">S-adenosyl-L-methionine</keyword>
<evidence type="ECO:0000256" key="8">
    <source>
        <dbReference type="RuleBase" id="RU361135"/>
    </source>
</evidence>
<proteinExistence type="inferred from homology"/>
<evidence type="ECO:0000313" key="10">
    <source>
        <dbReference type="Proteomes" id="UP000528824"/>
    </source>
</evidence>
<dbReference type="InterPro" id="IPR016181">
    <property type="entry name" value="Acyl_CoA_acyltransferase"/>
</dbReference>
<dbReference type="Pfam" id="PF00765">
    <property type="entry name" value="Autoind_synth"/>
    <property type="match status" value="1"/>
</dbReference>
<sequence>MQVFAISTPKNCYEAQLVQDHHRLRASVFATRLNWDVEVVDDCEADGFDALGPTYILAVTAAGRLAGCARLLPAMGPTMLADVFPSLLPKGRLNAHPLMVESSRFCVDTALEEGRGDGSVHEATRTMFAGIVEWCLAGGLTEVVTVTDIRFERILARVEWPLQRLGQPEKIGATTAIAGTLPANAETFLRLRPPNYQSNLTACSHQA</sequence>